<feature type="region of interest" description="Disordered" evidence="1">
    <location>
        <begin position="16"/>
        <end position="40"/>
    </location>
</feature>
<sequence length="87" mass="9529">MAVSQATLGITKSCFGNRQHADPITSRAPEISTPTHSSPNVKLEVQSPQLCFASQAKLEGIFPLLRKCNNQAELQNEMSFELELIGE</sequence>
<dbReference type="EMBL" id="QUSF01000005">
    <property type="protein sequence ID" value="RLW08966.1"/>
    <property type="molecule type" value="Genomic_DNA"/>
</dbReference>
<name>A0A3L8SVE6_CHLGU</name>
<dbReference type="Proteomes" id="UP000276834">
    <property type="component" value="Unassembled WGS sequence"/>
</dbReference>
<keyword evidence="3" id="KW-1185">Reference proteome</keyword>
<protein>
    <submittedName>
        <fullName evidence="2">Uncharacterized protein</fullName>
    </submittedName>
</protein>
<evidence type="ECO:0000313" key="3">
    <source>
        <dbReference type="Proteomes" id="UP000276834"/>
    </source>
</evidence>
<gene>
    <name evidence="2" type="ORF">DV515_00003054</name>
</gene>
<evidence type="ECO:0000256" key="1">
    <source>
        <dbReference type="SAM" id="MobiDB-lite"/>
    </source>
</evidence>
<proteinExistence type="predicted"/>
<organism evidence="2 3">
    <name type="scientific">Chloebia gouldiae</name>
    <name type="common">Gouldian finch</name>
    <name type="synonym">Erythrura gouldiae</name>
    <dbReference type="NCBI Taxonomy" id="44316"/>
    <lineage>
        <taxon>Eukaryota</taxon>
        <taxon>Metazoa</taxon>
        <taxon>Chordata</taxon>
        <taxon>Craniata</taxon>
        <taxon>Vertebrata</taxon>
        <taxon>Euteleostomi</taxon>
        <taxon>Archelosauria</taxon>
        <taxon>Archosauria</taxon>
        <taxon>Dinosauria</taxon>
        <taxon>Saurischia</taxon>
        <taxon>Theropoda</taxon>
        <taxon>Coelurosauria</taxon>
        <taxon>Aves</taxon>
        <taxon>Neognathae</taxon>
        <taxon>Neoaves</taxon>
        <taxon>Telluraves</taxon>
        <taxon>Australaves</taxon>
        <taxon>Passeriformes</taxon>
        <taxon>Passeroidea</taxon>
        <taxon>Passeridae</taxon>
        <taxon>Chloebia</taxon>
    </lineage>
</organism>
<accession>A0A3L8SVE6</accession>
<reference evidence="2 3" key="1">
    <citation type="journal article" date="2018" name="Proc. R. Soc. B">
        <title>A non-coding region near Follistatin controls head colour polymorphism in the Gouldian finch.</title>
        <authorList>
            <person name="Toomey M.B."/>
            <person name="Marques C.I."/>
            <person name="Andrade P."/>
            <person name="Araujo P.M."/>
            <person name="Sabatino S."/>
            <person name="Gazda M.A."/>
            <person name="Afonso S."/>
            <person name="Lopes R.J."/>
            <person name="Corbo J.C."/>
            <person name="Carneiro M."/>
        </authorList>
    </citation>
    <scope>NUCLEOTIDE SEQUENCE [LARGE SCALE GENOMIC DNA]</scope>
    <source>
        <strain evidence="2">Red01</strain>
        <tissue evidence="2">Muscle</tissue>
    </source>
</reference>
<dbReference type="AlphaFoldDB" id="A0A3L8SVE6"/>
<comment type="caution">
    <text evidence="2">The sequence shown here is derived from an EMBL/GenBank/DDBJ whole genome shotgun (WGS) entry which is preliminary data.</text>
</comment>
<evidence type="ECO:0000313" key="2">
    <source>
        <dbReference type="EMBL" id="RLW08966.1"/>
    </source>
</evidence>